<dbReference type="EMBL" id="OA571043">
    <property type="protein sequence ID" value="CAD7203724.1"/>
    <property type="molecule type" value="Genomic_DNA"/>
</dbReference>
<evidence type="ECO:0000313" key="2">
    <source>
        <dbReference type="EMBL" id="CAD7203724.1"/>
    </source>
</evidence>
<sequence>MHRRRKEKQHRRRKEKQRRSRKEKQHRSRKEKQRRRRVTGNKLFLVDQFYKKRYILVPEYILPISLEAVVTTCWSREEHGSKT</sequence>
<protein>
    <submittedName>
        <fullName evidence="2">Uncharacterized protein</fullName>
    </submittedName>
</protein>
<organism evidence="2">
    <name type="scientific">Timema douglasi</name>
    <name type="common">Walking stick</name>
    <dbReference type="NCBI Taxonomy" id="61478"/>
    <lineage>
        <taxon>Eukaryota</taxon>
        <taxon>Metazoa</taxon>
        <taxon>Ecdysozoa</taxon>
        <taxon>Arthropoda</taxon>
        <taxon>Hexapoda</taxon>
        <taxon>Insecta</taxon>
        <taxon>Pterygota</taxon>
        <taxon>Neoptera</taxon>
        <taxon>Polyneoptera</taxon>
        <taxon>Phasmatodea</taxon>
        <taxon>Timematodea</taxon>
        <taxon>Timematoidea</taxon>
        <taxon>Timematidae</taxon>
        <taxon>Timema</taxon>
    </lineage>
</organism>
<reference evidence="2" key="1">
    <citation type="submission" date="2020-11" db="EMBL/GenBank/DDBJ databases">
        <authorList>
            <person name="Tran Van P."/>
        </authorList>
    </citation>
    <scope>NUCLEOTIDE SEQUENCE</scope>
</reference>
<accession>A0A7R8VW03</accession>
<dbReference type="AlphaFoldDB" id="A0A7R8VW03"/>
<name>A0A7R8VW03_TIMDO</name>
<feature type="region of interest" description="Disordered" evidence="1">
    <location>
        <begin position="1"/>
        <end position="38"/>
    </location>
</feature>
<gene>
    <name evidence="2" type="ORF">TDIB3V08_LOCUS9889</name>
</gene>
<proteinExistence type="predicted"/>
<evidence type="ECO:0000256" key="1">
    <source>
        <dbReference type="SAM" id="MobiDB-lite"/>
    </source>
</evidence>